<name>A0ABP3HPJ5_9ALTE</name>
<evidence type="ECO:0000313" key="4">
    <source>
        <dbReference type="Proteomes" id="UP001501757"/>
    </source>
</evidence>
<gene>
    <name evidence="3" type="primary">thpR</name>
    <name evidence="3" type="ORF">GCM10009092_45340</name>
</gene>
<evidence type="ECO:0000313" key="3">
    <source>
        <dbReference type="EMBL" id="GAA0376066.1"/>
    </source>
</evidence>
<reference evidence="4" key="1">
    <citation type="journal article" date="2019" name="Int. J. Syst. Evol. Microbiol.">
        <title>The Global Catalogue of Microorganisms (GCM) 10K type strain sequencing project: providing services to taxonomists for standard genome sequencing and annotation.</title>
        <authorList>
            <consortium name="The Broad Institute Genomics Platform"/>
            <consortium name="The Broad Institute Genome Sequencing Center for Infectious Disease"/>
            <person name="Wu L."/>
            <person name="Ma J."/>
        </authorList>
    </citation>
    <scope>NUCLEOTIDE SEQUENCE [LARGE SCALE GENOMIC DNA]</scope>
    <source>
        <strain evidence="4">JCM 13378</strain>
    </source>
</reference>
<dbReference type="RefSeq" id="WP_343847639.1">
    <property type="nucleotide sequence ID" value="NZ_BAAAEI010000031.1"/>
</dbReference>
<feature type="active site" description="Proton donor" evidence="2">
    <location>
        <position position="39"/>
    </location>
</feature>
<feature type="active site" description="Proton acceptor" evidence="2">
    <location>
        <position position="121"/>
    </location>
</feature>
<comment type="catalytic activity">
    <reaction evidence="2">
        <text>a 3'-end 2',3'-cyclophospho-ribonucleotide-RNA + H2O = a 3'-end 2'-phospho-ribonucleotide-RNA + H(+)</text>
        <dbReference type="Rhea" id="RHEA:11828"/>
        <dbReference type="Rhea" id="RHEA-COMP:10464"/>
        <dbReference type="Rhea" id="RHEA-COMP:17353"/>
        <dbReference type="ChEBI" id="CHEBI:15377"/>
        <dbReference type="ChEBI" id="CHEBI:15378"/>
        <dbReference type="ChEBI" id="CHEBI:83064"/>
        <dbReference type="ChEBI" id="CHEBI:173113"/>
        <dbReference type="EC" id="3.1.4.58"/>
    </reaction>
</comment>
<dbReference type="EC" id="3.1.4.58" evidence="2"/>
<accession>A0ABP3HPJ5</accession>
<keyword evidence="1 2" id="KW-0378">Hydrolase</keyword>
<dbReference type="Pfam" id="PF13563">
    <property type="entry name" value="2_5_RNA_ligase2"/>
    <property type="match status" value="1"/>
</dbReference>
<keyword evidence="4" id="KW-1185">Reference proteome</keyword>
<sequence length="186" mass="21077">MMRMFFGLDLAGADKLAIDTWRNKMLPPLTQPVSTTNLHITLAFLGEVPSSHYESVFMAARQVCGQAFDLHINQTGYWSKPKVYWIGPASIPDELLDLARQLRSQLAYQGLPTDPRPYQPHISLFRKLRENPPAPLCEPDMRLSFKSFCLFESHSSSSGVNYRVLEQWPLAVAGSVRERLARGELD</sequence>
<protein>
    <recommendedName>
        <fullName evidence="2">RNA 2',3'-cyclic phosphodiesterase</fullName>
        <shortName evidence="2">RNA 2',3'-CPDase</shortName>
        <ecNumber evidence="2">3.1.4.58</ecNumber>
    </recommendedName>
</protein>
<dbReference type="Proteomes" id="UP001501757">
    <property type="component" value="Unassembled WGS sequence"/>
</dbReference>
<feature type="short sequence motif" description="HXTX 1" evidence="2">
    <location>
        <begin position="39"/>
        <end position="42"/>
    </location>
</feature>
<dbReference type="HAMAP" id="MF_01940">
    <property type="entry name" value="RNA_CPDase"/>
    <property type="match status" value="1"/>
</dbReference>
<dbReference type="PANTHER" id="PTHR35561:SF1">
    <property type="entry name" value="RNA 2',3'-CYCLIC PHOSPHODIESTERASE"/>
    <property type="match status" value="1"/>
</dbReference>
<dbReference type="Gene3D" id="3.90.1140.10">
    <property type="entry name" value="Cyclic phosphodiesterase"/>
    <property type="match status" value="1"/>
</dbReference>
<evidence type="ECO:0000256" key="2">
    <source>
        <dbReference type="HAMAP-Rule" id="MF_01940"/>
    </source>
</evidence>
<dbReference type="InterPro" id="IPR004175">
    <property type="entry name" value="RNA_CPDase"/>
</dbReference>
<evidence type="ECO:0000256" key="1">
    <source>
        <dbReference type="ARBA" id="ARBA00022801"/>
    </source>
</evidence>
<comment type="function">
    <text evidence="2">Hydrolyzes RNA 2',3'-cyclic phosphodiester to an RNA 2'-phosphomonoester.</text>
</comment>
<dbReference type="NCBIfam" id="TIGR02258">
    <property type="entry name" value="2_5_ligase"/>
    <property type="match status" value="1"/>
</dbReference>
<dbReference type="InterPro" id="IPR009097">
    <property type="entry name" value="Cyclic_Pdiesterase"/>
</dbReference>
<dbReference type="EMBL" id="BAAAEI010000031">
    <property type="protein sequence ID" value="GAA0376066.1"/>
    <property type="molecule type" value="Genomic_DNA"/>
</dbReference>
<comment type="caution">
    <text evidence="2">Lacks conserved residue(s) required for the propagation of feature annotation.</text>
</comment>
<organism evidence="3 4">
    <name type="scientific">Bowmanella denitrificans</name>
    <dbReference type="NCBI Taxonomy" id="366582"/>
    <lineage>
        <taxon>Bacteria</taxon>
        <taxon>Pseudomonadati</taxon>
        <taxon>Pseudomonadota</taxon>
        <taxon>Gammaproteobacteria</taxon>
        <taxon>Alteromonadales</taxon>
        <taxon>Alteromonadaceae</taxon>
        <taxon>Bowmanella</taxon>
    </lineage>
</organism>
<dbReference type="SUPFAM" id="SSF55144">
    <property type="entry name" value="LigT-like"/>
    <property type="match status" value="1"/>
</dbReference>
<comment type="caution">
    <text evidence="3">The sequence shown here is derived from an EMBL/GenBank/DDBJ whole genome shotgun (WGS) entry which is preliminary data.</text>
</comment>
<dbReference type="PANTHER" id="PTHR35561">
    <property type="entry name" value="RNA 2',3'-CYCLIC PHOSPHODIESTERASE"/>
    <property type="match status" value="1"/>
</dbReference>
<proteinExistence type="inferred from homology"/>
<comment type="similarity">
    <text evidence="2">Belongs to the 2H phosphoesterase superfamily. ThpR family.</text>
</comment>